<proteinExistence type="predicted"/>
<evidence type="ECO:0000259" key="2">
    <source>
        <dbReference type="Pfam" id="PF13649"/>
    </source>
</evidence>
<evidence type="ECO:0000313" key="4">
    <source>
        <dbReference type="Proteomes" id="UP000644699"/>
    </source>
</evidence>
<gene>
    <name evidence="3" type="primary">pmtA</name>
    <name evidence="3" type="ORF">GCM10011390_14400</name>
</gene>
<feature type="domain" description="Methyltransferase" evidence="2">
    <location>
        <begin position="58"/>
        <end position="155"/>
    </location>
</feature>
<reference evidence="3" key="1">
    <citation type="journal article" date="2014" name="Int. J. Syst. Evol. Microbiol.">
        <title>Complete genome sequence of Corynebacterium casei LMG S-19264T (=DSM 44701T), isolated from a smear-ripened cheese.</title>
        <authorList>
            <consortium name="US DOE Joint Genome Institute (JGI-PGF)"/>
            <person name="Walter F."/>
            <person name="Albersmeier A."/>
            <person name="Kalinowski J."/>
            <person name="Ruckert C."/>
        </authorList>
    </citation>
    <scope>NUCLEOTIDE SEQUENCE</scope>
    <source>
        <strain evidence="3">CGMCC 1.15367</strain>
    </source>
</reference>
<dbReference type="Pfam" id="PF13649">
    <property type="entry name" value="Methyltransf_25"/>
    <property type="match status" value="1"/>
</dbReference>
<dbReference type="AlphaFoldDB" id="A0A916ZHG6"/>
<dbReference type="InterPro" id="IPR029063">
    <property type="entry name" value="SAM-dependent_MTases_sf"/>
</dbReference>
<keyword evidence="1" id="KW-0949">S-adenosyl-L-methionine</keyword>
<evidence type="ECO:0000313" key="3">
    <source>
        <dbReference type="EMBL" id="GGD96738.1"/>
    </source>
</evidence>
<protein>
    <submittedName>
        <fullName evidence="3">Methyltransferase</fullName>
    </submittedName>
</protein>
<dbReference type="Gene3D" id="3.40.50.150">
    <property type="entry name" value="Vaccinia Virus protein VP39"/>
    <property type="match status" value="1"/>
</dbReference>
<dbReference type="RefSeq" id="WP_188907561.1">
    <property type="nucleotide sequence ID" value="NZ_BMIQ01000002.1"/>
</dbReference>
<dbReference type="InterPro" id="IPR041698">
    <property type="entry name" value="Methyltransf_25"/>
</dbReference>
<keyword evidence="4" id="KW-1185">Reference proteome</keyword>
<sequence length="206" mass="22407">MSARKAAVSGTPSSRDDVLRYLKMWLRHPIKLGAVAPSSAKYCATMAACATTDLDGPILELGPGLGVVTQALVDKGVAPERITSVEYDPGFAATLQQRFPRINVIRGDGFDLDATLGERRGEKFAAILFAIPILHMPQEKRQALFSDYFTRLMPGANLTQLSYLQTAPVKPVDGSFRVSSSPIIWDNIPPARVWIYSQAEAGRMAA</sequence>
<dbReference type="CDD" id="cd02440">
    <property type="entry name" value="AdoMet_MTases"/>
    <property type="match status" value="1"/>
</dbReference>
<dbReference type="EMBL" id="BMIQ01000002">
    <property type="protein sequence ID" value="GGD96738.1"/>
    <property type="molecule type" value="Genomic_DNA"/>
</dbReference>
<dbReference type="SUPFAM" id="SSF53335">
    <property type="entry name" value="S-adenosyl-L-methionine-dependent methyltransferases"/>
    <property type="match status" value="1"/>
</dbReference>
<dbReference type="Proteomes" id="UP000644699">
    <property type="component" value="Unassembled WGS sequence"/>
</dbReference>
<organism evidence="3 4">
    <name type="scientific">Aureimonas endophytica</name>
    <dbReference type="NCBI Taxonomy" id="2027858"/>
    <lineage>
        <taxon>Bacteria</taxon>
        <taxon>Pseudomonadati</taxon>
        <taxon>Pseudomonadota</taxon>
        <taxon>Alphaproteobacteria</taxon>
        <taxon>Hyphomicrobiales</taxon>
        <taxon>Aurantimonadaceae</taxon>
        <taxon>Aureimonas</taxon>
    </lineage>
</organism>
<comment type="caution">
    <text evidence="3">The sequence shown here is derived from an EMBL/GenBank/DDBJ whole genome shotgun (WGS) entry which is preliminary data.</text>
</comment>
<evidence type="ECO:0000256" key="1">
    <source>
        <dbReference type="ARBA" id="ARBA00022691"/>
    </source>
</evidence>
<keyword evidence="3" id="KW-0808">Transferase</keyword>
<reference evidence="3" key="2">
    <citation type="submission" date="2020-09" db="EMBL/GenBank/DDBJ databases">
        <authorList>
            <person name="Sun Q."/>
            <person name="Zhou Y."/>
        </authorList>
    </citation>
    <scope>NUCLEOTIDE SEQUENCE</scope>
    <source>
        <strain evidence="3">CGMCC 1.15367</strain>
    </source>
</reference>
<keyword evidence="3" id="KW-0489">Methyltransferase</keyword>
<accession>A0A916ZHG6</accession>
<dbReference type="InterPro" id="IPR020596">
    <property type="entry name" value="rRNA_Ade_Mease_Trfase_CS"/>
</dbReference>
<dbReference type="PROSITE" id="PS01131">
    <property type="entry name" value="RRNA_A_DIMETH"/>
    <property type="match status" value="1"/>
</dbReference>
<dbReference type="GO" id="GO:0000179">
    <property type="term" value="F:rRNA (adenine-N6,N6-)-dimethyltransferase activity"/>
    <property type="evidence" value="ECO:0007669"/>
    <property type="project" value="InterPro"/>
</dbReference>
<name>A0A916ZHG6_9HYPH</name>